<dbReference type="EMBL" id="BAVR01000052">
    <property type="protein sequence ID" value="GAE89986.1"/>
    <property type="molecule type" value="Genomic_DNA"/>
</dbReference>
<comment type="caution">
    <text evidence="1">The sequence shown here is derived from an EMBL/GenBank/DDBJ whole genome shotgun (WGS) entry which is preliminary data.</text>
</comment>
<dbReference type="Proteomes" id="UP000019109">
    <property type="component" value="Unassembled WGS sequence"/>
</dbReference>
<dbReference type="InterPro" id="IPR022385">
    <property type="entry name" value="Rhs_assc_core"/>
</dbReference>
<dbReference type="CDD" id="cd20744">
    <property type="entry name" value="FIX_AHH_RhsA-like"/>
    <property type="match status" value="1"/>
</dbReference>
<dbReference type="PANTHER" id="PTHR32305:SF15">
    <property type="entry name" value="PROTEIN RHSA-RELATED"/>
    <property type="match status" value="1"/>
</dbReference>
<evidence type="ECO:0000313" key="2">
    <source>
        <dbReference type="Proteomes" id="UP000019109"/>
    </source>
</evidence>
<dbReference type="OrthoDB" id="1899157at2"/>
<dbReference type="AlphaFoldDB" id="W4V9Z3"/>
<dbReference type="STRING" id="1294263.JCM21531_3562"/>
<organism evidence="1 2">
    <name type="scientific">Acetivibrio straminisolvens JCM 21531</name>
    <dbReference type="NCBI Taxonomy" id="1294263"/>
    <lineage>
        <taxon>Bacteria</taxon>
        <taxon>Bacillati</taxon>
        <taxon>Bacillota</taxon>
        <taxon>Clostridia</taxon>
        <taxon>Eubacteriales</taxon>
        <taxon>Oscillospiraceae</taxon>
        <taxon>Acetivibrio</taxon>
    </lineage>
</organism>
<keyword evidence="2" id="KW-1185">Reference proteome</keyword>
<proteinExistence type="predicted"/>
<reference evidence="1" key="1">
    <citation type="journal article" date="2014" name="Genome Announc.">
        <title>Draft Genome Sequence of Clostridium straminisolvens Strain JCM 21531T, Isolated from a Cellulose-Degrading Bacterial Community.</title>
        <authorList>
            <person name="Yuki M."/>
            <person name="Oshima K."/>
            <person name="Suda W."/>
            <person name="Sakamoto M."/>
            <person name="Kitamura K."/>
            <person name="Iida T."/>
            <person name="Hattori M."/>
            <person name="Ohkuma M."/>
        </authorList>
    </citation>
    <scope>NUCLEOTIDE SEQUENCE [LARGE SCALE GENOMIC DNA]</scope>
    <source>
        <strain evidence="1">JCM 21531</strain>
    </source>
</reference>
<protein>
    <submittedName>
        <fullName evidence="1">Uncharacterized protein</fullName>
    </submittedName>
</protein>
<dbReference type="PANTHER" id="PTHR32305">
    <property type="match status" value="1"/>
</dbReference>
<dbReference type="NCBIfam" id="TIGR03696">
    <property type="entry name" value="Rhs_assc_core"/>
    <property type="match status" value="1"/>
</dbReference>
<dbReference type="Gene3D" id="2.180.10.10">
    <property type="entry name" value="RHS repeat-associated core"/>
    <property type="match status" value="1"/>
</dbReference>
<sequence>MRQADGLNLYYMYNGHADVTALVDASSGNVRATYYYDAFGNIQEEKYYTASGQETNVPINNNIMYAGYQYDKETGLYYLNARMYDPKVARFLQEDTYRGTINDPLTLNLYTYCANNPITYVDPTGHVIGYFDENGKWVGYTGSCNPSAGYHFGWIGNFFAMTNSLTGEQTIIGTREILGDGTVVIGNNRKTANEALNAPLVGANYMKATAKHFVLGDYTEEVTLLGIIIQIGLGFTGLDLPGDIRDLSSDIVNWKSTPEHILKTIVDAVALAPIIGSLKYGDEVAILFKKGDKVVEVVKKVDETTNILAKNSDEIAEIIKKVEKADDLAKNSDKIVEVVKKIDKAGDLAKNGDEAATVIKKADKAEAVMKNSDEAASAIKKADEVAEQAGRAEVGKVKPYQMSNAELVQEMANRENNTMNRKLSNAGKPIYGSNAGTKKHSYAAELLNKYQKLFGDRSLEVEKNWLNNASVNGNLKGSVRLDVYDRIIKKVYDYKFVMPKNTGKGLKKSQINKIINQGPEGLTIDDIIEINPR</sequence>
<evidence type="ECO:0000313" key="1">
    <source>
        <dbReference type="EMBL" id="GAE89986.1"/>
    </source>
</evidence>
<name>W4V9Z3_9FIRM</name>
<gene>
    <name evidence="1" type="ORF">JCM21531_3562</name>
</gene>
<dbReference type="InterPro" id="IPR050708">
    <property type="entry name" value="T6SS_VgrG/RHS"/>
</dbReference>
<accession>W4V9Z3</accession>